<dbReference type="OrthoDB" id="2565042at2759"/>
<dbReference type="AlphaFoldDB" id="A0A1B9G950"/>
<reference evidence="3" key="2">
    <citation type="submission" date="2013-07" db="EMBL/GenBank/DDBJ databases">
        <authorList>
            <consortium name="The Broad Institute Genome Sequencing Platform"/>
            <person name="Cuomo C."/>
            <person name="Litvintseva A."/>
            <person name="Chen Y."/>
            <person name="Heitman J."/>
            <person name="Sun S."/>
            <person name="Springer D."/>
            <person name="Dromer F."/>
            <person name="Young S.K."/>
            <person name="Zeng Q."/>
            <person name="Gargeya S."/>
            <person name="Fitzgerald M."/>
            <person name="Abouelleil A."/>
            <person name="Alvarado L."/>
            <person name="Berlin A.M."/>
            <person name="Chapman S.B."/>
            <person name="Dewar J."/>
            <person name="Goldberg J."/>
            <person name="Griggs A."/>
            <person name="Gujja S."/>
            <person name="Hansen M."/>
            <person name="Howarth C."/>
            <person name="Imamovic A."/>
            <person name="Larimer J."/>
            <person name="McCowan C."/>
            <person name="Murphy C."/>
            <person name="Pearson M."/>
            <person name="Priest M."/>
            <person name="Roberts A."/>
            <person name="Saif S."/>
            <person name="Shea T."/>
            <person name="Sykes S."/>
            <person name="Wortman J."/>
            <person name="Nusbaum C."/>
            <person name="Birren B."/>
        </authorList>
    </citation>
    <scope>NUCLEOTIDE SEQUENCE</scope>
    <source>
        <strain evidence="3">CBS 10118</strain>
    </source>
</reference>
<feature type="compositionally biased region" description="Acidic residues" evidence="1">
    <location>
        <begin position="151"/>
        <end position="167"/>
    </location>
</feature>
<name>A0A1B9G950_9TREE</name>
<dbReference type="KEGG" id="kbi:30206778"/>
<reference evidence="2" key="3">
    <citation type="submission" date="2014-01" db="EMBL/GenBank/DDBJ databases">
        <title>Evolution of pathogenesis and genome organization in the Tremellales.</title>
        <authorList>
            <person name="Cuomo C."/>
            <person name="Litvintseva A."/>
            <person name="Heitman J."/>
            <person name="Chen Y."/>
            <person name="Sun S."/>
            <person name="Springer D."/>
            <person name="Dromer F."/>
            <person name="Young S."/>
            <person name="Zeng Q."/>
            <person name="Chapman S."/>
            <person name="Gujja S."/>
            <person name="Saif S."/>
            <person name="Birren B."/>
        </authorList>
    </citation>
    <scope>NUCLEOTIDE SEQUENCE</scope>
    <source>
        <strain evidence="2">CBS 10118</strain>
    </source>
</reference>
<organism evidence="2">
    <name type="scientific">Kwoniella bestiolae CBS 10118</name>
    <dbReference type="NCBI Taxonomy" id="1296100"/>
    <lineage>
        <taxon>Eukaryota</taxon>
        <taxon>Fungi</taxon>
        <taxon>Dikarya</taxon>
        <taxon>Basidiomycota</taxon>
        <taxon>Agaricomycotina</taxon>
        <taxon>Tremellomycetes</taxon>
        <taxon>Tremellales</taxon>
        <taxon>Cryptococcaceae</taxon>
        <taxon>Kwoniella</taxon>
    </lineage>
</organism>
<evidence type="ECO:0000313" key="3">
    <source>
        <dbReference type="EMBL" id="WVW81679.1"/>
    </source>
</evidence>
<keyword evidence="4" id="KW-1185">Reference proteome</keyword>
<evidence type="ECO:0000313" key="4">
    <source>
        <dbReference type="Proteomes" id="UP000092730"/>
    </source>
</evidence>
<dbReference type="Proteomes" id="UP000092730">
    <property type="component" value="Chromosome 2"/>
</dbReference>
<dbReference type="GeneID" id="30206778"/>
<evidence type="ECO:0000256" key="1">
    <source>
        <dbReference type="SAM" id="MobiDB-lite"/>
    </source>
</evidence>
<gene>
    <name evidence="2" type="ORF">I302_02379</name>
    <name evidence="3" type="ORF">I302_103674</name>
</gene>
<proteinExistence type="predicted"/>
<feature type="region of interest" description="Disordered" evidence="1">
    <location>
        <begin position="119"/>
        <end position="224"/>
    </location>
</feature>
<protein>
    <submittedName>
        <fullName evidence="2">Uncharacterized protein</fullName>
    </submittedName>
</protein>
<dbReference type="VEuPathDB" id="FungiDB:I302_02379"/>
<reference evidence="3" key="4">
    <citation type="submission" date="2024-02" db="EMBL/GenBank/DDBJ databases">
        <title>Comparative genomics of Cryptococcus and Kwoniella reveals pathogenesis evolution and contrasting modes of karyotype evolution via chromosome fusion or intercentromeric recombination.</title>
        <authorList>
            <person name="Coelho M.A."/>
            <person name="David-Palma M."/>
            <person name="Shea T."/>
            <person name="Bowers K."/>
            <person name="McGinley-Smith S."/>
            <person name="Mohammad A.W."/>
            <person name="Gnirke A."/>
            <person name="Yurkov A.M."/>
            <person name="Nowrousian M."/>
            <person name="Sun S."/>
            <person name="Cuomo C.A."/>
            <person name="Heitman J."/>
        </authorList>
    </citation>
    <scope>NUCLEOTIDE SEQUENCE</scope>
    <source>
        <strain evidence="3">CBS 10118</strain>
    </source>
</reference>
<feature type="compositionally biased region" description="Acidic residues" evidence="1">
    <location>
        <begin position="206"/>
        <end position="224"/>
    </location>
</feature>
<sequence length="224" mass="25664">MFWGSEYRKKAVHDAHLRYIGKSEAIREFKVSEAELLCLKHMLVPNSMNRKCPQQVFWYSAVEALAYRAHGGPIGHREYVKRWQTTNDKNMNTRKKNKERAKNAGTLIEHKRKHRLLPAEWRETEREASATSTGSANKGKGKARETHAGYDDENENEDVEMSKEEDEDHKFCKEGCNCWKDPYKRDLPPRKASPEEGECGSGNNNDDNDDEGEGDDDGSGDDDD</sequence>
<reference evidence="2" key="1">
    <citation type="submission" date="2013-07" db="EMBL/GenBank/DDBJ databases">
        <title>The Genome Sequence of Cryptococcus bestiolae CBS10118.</title>
        <authorList>
            <consortium name="The Broad Institute Genome Sequencing Platform"/>
            <person name="Cuomo C."/>
            <person name="Litvintseva A."/>
            <person name="Chen Y."/>
            <person name="Heitman J."/>
            <person name="Sun S."/>
            <person name="Springer D."/>
            <person name="Dromer F."/>
            <person name="Young S.K."/>
            <person name="Zeng Q."/>
            <person name="Gargeya S."/>
            <person name="Fitzgerald M."/>
            <person name="Abouelleil A."/>
            <person name="Alvarado L."/>
            <person name="Berlin A.M."/>
            <person name="Chapman S.B."/>
            <person name="Dewar J."/>
            <person name="Goldberg J."/>
            <person name="Griggs A."/>
            <person name="Gujja S."/>
            <person name="Hansen M."/>
            <person name="Howarth C."/>
            <person name="Imamovic A."/>
            <person name="Larimer J."/>
            <person name="McCowan C."/>
            <person name="Murphy C."/>
            <person name="Pearson M."/>
            <person name="Priest M."/>
            <person name="Roberts A."/>
            <person name="Saif S."/>
            <person name="Shea T."/>
            <person name="Sykes S."/>
            <person name="Wortman J."/>
            <person name="Nusbaum C."/>
            <person name="Birren B."/>
        </authorList>
    </citation>
    <scope>NUCLEOTIDE SEQUENCE [LARGE SCALE GENOMIC DNA]</scope>
    <source>
        <strain evidence="2">CBS 10118</strain>
    </source>
</reference>
<dbReference type="EMBL" id="CP144542">
    <property type="protein sequence ID" value="WVW81679.1"/>
    <property type="molecule type" value="Genomic_DNA"/>
</dbReference>
<accession>A0A1B9G950</accession>
<dbReference type="STRING" id="1296100.A0A1B9G950"/>
<dbReference type="RefSeq" id="XP_019048607.1">
    <property type="nucleotide sequence ID" value="XM_019189045.1"/>
</dbReference>
<dbReference type="CDD" id="cd21075">
    <property type="entry name" value="DBD_XPA-like"/>
    <property type="match status" value="1"/>
</dbReference>
<dbReference type="EMBL" id="KI894019">
    <property type="protein sequence ID" value="OCF27537.1"/>
    <property type="molecule type" value="Genomic_DNA"/>
</dbReference>
<evidence type="ECO:0000313" key="2">
    <source>
        <dbReference type="EMBL" id="OCF27537.1"/>
    </source>
</evidence>
<feature type="compositionally biased region" description="Basic and acidic residues" evidence="1">
    <location>
        <begin position="181"/>
        <end position="194"/>
    </location>
</feature>